<reference evidence="2" key="1">
    <citation type="journal article" date="2019" name="Int. J. Syst. Evol. Microbiol.">
        <title>The Global Catalogue of Microorganisms (GCM) 10K type strain sequencing project: providing services to taxonomists for standard genome sequencing and annotation.</title>
        <authorList>
            <consortium name="The Broad Institute Genomics Platform"/>
            <consortium name="The Broad Institute Genome Sequencing Center for Infectious Disease"/>
            <person name="Wu L."/>
            <person name="Ma J."/>
        </authorList>
    </citation>
    <scope>NUCLEOTIDE SEQUENCE [LARGE SCALE GENOMIC DNA]</scope>
    <source>
        <strain evidence="2">JCM 32148</strain>
    </source>
</reference>
<keyword evidence="2" id="KW-1185">Reference proteome</keyword>
<organism evidence="1 2">
    <name type="scientific">Micromonospora azadirachtae</name>
    <dbReference type="NCBI Taxonomy" id="1970735"/>
    <lineage>
        <taxon>Bacteria</taxon>
        <taxon>Bacillati</taxon>
        <taxon>Actinomycetota</taxon>
        <taxon>Actinomycetes</taxon>
        <taxon>Micromonosporales</taxon>
        <taxon>Micromonosporaceae</taxon>
        <taxon>Micromonospora</taxon>
    </lineage>
</organism>
<accession>A0ABW3AC38</accession>
<dbReference type="GO" id="GO:0016740">
    <property type="term" value="F:transferase activity"/>
    <property type="evidence" value="ECO:0007669"/>
    <property type="project" value="UniProtKB-KW"/>
</dbReference>
<gene>
    <name evidence="1" type="ORF">ACFQZ8_29930</name>
</gene>
<evidence type="ECO:0000313" key="2">
    <source>
        <dbReference type="Proteomes" id="UP001597053"/>
    </source>
</evidence>
<feature type="non-terminal residue" evidence="1">
    <location>
        <position position="1"/>
    </location>
</feature>
<comment type="caution">
    <text evidence="1">The sequence shown here is derived from an EMBL/GenBank/DDBJ whole genome shotgun (WGS) entry which is preliminary data.</text>
</comment>
<name>A0ABW3AC38_9ACTN</name>
<protein>
    <submittedName>
        <fullName evidence="1">Glycosyl transferase family 1</fullName>
    </submittedName>
</protein>
<dbReference type="EMBL" id="JBHTHM010002537">
    <property type="protein sequence ID" value="MFD0788151.1"/>
    <property type="molecule type" value="Genomic_DNA"/>
</dbReference>
<evidence type="ECO:0000313" key="1">
    <source>
        <dbReference type="EMBL" id="MFD0788151.1"/>
    </source>
</evidence>
<dbReference type="Proteomes" id="UP001597053">
    <property type="component" value="Unassembled WGS sequence"/>
</dbReference>
<sequence length="47" mass="4852">AALAAALPVARAGAAALSSAARSRYEHTFHPDVVTSQLIDIYSTLTP</sequence>
<keyword evidence="1" id="KW-0808">Transferase</keyword>
<proteinExistence type="predicted"/>